<evidence type="ECO:0000313" key="1">
    <source>
        <dbReference type="EMBL" id="VUZ52367.1"/>
    </source>
</evidence>
<organism evidence="1 2">
    <name type="scientific">Hymenolepis diminuta</name>
    <name type="common">Rat tapeworm</name>
    <dbReference type="NCBI Taxonomy" id="6216"/>
    <lineage>
        <taxon>Eukaryota</taxon>
        <taxon>Metazoa</taxon>
        <taxon>Spiralia</taxon>
        <taxon>Lophotrochozoa</taxon>
        <taxon>Platyhelminthes</taxon>
        <taxon>Cestoda</taxon>
        <taxon>Eucestoda</taxon>
        <taxon>Cyclophyllidea</taxon>
        <taxon>Hymenolepididae</taxon>
        <taxon>Hymenolepis</taxon>
    </lineage>
</organism>
<keyword evidence="2" id="KW-1185">Reference proteome</keyword>
<dbReference type="EMBL" id="CABIJS010000488">
    <property type="protein sequence ID" value="VUZ52367.1"/>
    <property type="molecule type" value="Genomic_DNA"/>
</dbReference>
<name>A0A564YYL9_HYMDI</name>
<feature type="non-terminal residue" evidence="1">
    <location>
        <position position="1"/>
    </location>
</feature>
<reference evidence="1 2" key="1">
    <citation type="submission" date="2019-07" db="EMBL/GenBank/DDBJ databases">
        <authorList>
            <person name="Jastrzebski P J."/>
            <person name="Paukszto L."/>
            <person name="Jastrzebski P J."/>
        </authorList>
    </citation>
    <scope>NUCLEOTIDE SEQUENCE [LARGE SCALE GENOMIC DNA]</scope>
    <source>
        <strain evidence="1 2">WMS-il1</strain>
    </source>
</reference>
<protein>
    <submittedName>
        <fullName evidence="1">Uncharacterized protein</fullName>
    </submittedName>
</protein>
<dbReference type="Proteomes" id="UP000321570">
    <property type="component" value="Unassembled WGS sequence"/>
</dbReference>
<dbReference type="AlphaFoldDB" id="A0A564YYL9"/>
<gene>
    <name evidence="1" type="ORF">WMSIL1_LOCUS10891</name>
</gene>
<proteinExistence type="predicted"/>
<accession>A0A564YYL9</accession>
<evidence type="ECO:0000313" key="2">
    <source>
        <dbReference type="Proteomes" id="UP000321570"/>
    </source>
</evidence>
<sequence length="93" mass="11023">ILKKFNSEQLKVAVDENPTCTSRELSKTFRLSRHMTIYREMKRPVWESLKGWQMGLPHDLSEINKHQPVTSSVSLRSRKLNFRHRIITDSDEK</sequence>